<evidence type="ECO:0000256" key="1">
    <source>
        <dbReference type="SAM" id="SignalP"/>
    </source>
</evidence>
<dbReference type="WBParaSite" id="Hba_19332">
    <property type="protein sequence ID" value="Hba_19332"/>
    <property type="gene ID" value="Hba_19332"/>
</dbReference>
<keyword evidence="1" id="KW-0732">Signal</keyword>
<keyword evidence="2" id="KW-1185">Reference proteome</keyword>
<feature type="signal peptide" evidence="1">
    <location>
        <begin position="1"/>
        <end position="15"/>
    </location>
</feature>
<name>A0A1I7XP71_HETBA</name>
<dbReference type="Proteomes" id="UP000095283">
    <property type="component" value="Unplaced"/>
</dbReference>
<accession>A0A1I7XP71</accession>
<proteinExistence type="predicted"/>
<evidence type="ECO:0000313" key="3">
    <source>
        <dbReference type="WBParaSite" id="Hba_19332"/>
    </source>
</evidence>
<reference evidence="3" key="1">
    <citation type="submission" date="2016-11" db="UniProtKB">
        <authorList>
            <consortium name="WormBaseParasite"/>
        </authorList>
    </citation>
    <scope>IDENTIFICATION</scope>
</reference>
<sequence length="114" mass="12515">MRLGIFLVLLSSSLALKCNVGNLVVENGQVILRNIEVKSCNSACIRNVLTTKNENSGVIMLSCSENTPSEIYENSDTCSDDNLLAYKCQCKTSLCNDVKLPESTLPIPQRETDE</sequence>
<evidence type="ECO:0000313" key="2">
    <source>
        <dbReference type="Proteomes" id="UP000095283"/>
    </source>
</evidence>
<feature type="chain" id="PRO_5012746226" evidence="1">
    <location>
        <begin position="16"/>
        <end position="114"/>
    </location>
</feature>
<protein>
    <submittedName>
        <fullName evidence="3">Activin_recp domain-containing protein</fullName>
    </submittedName>
</protein>
<organism evidence="2 3">
    <name type="scientific">Heterorhabditis bacteriophora</name>
    <name type="common">Entomopathogenic nematode worm</name>
    <dbReference type="NCBI Taxonomy" id="37862"/>
    <lineage>
        <taxon>Eukaryota</taxon>
        <taxon>Metazoa</taxon>
        <taxon>Ecdysozoa</taxon>
        <taxon>Nematoda</taxon>
        <taxon>Chromadorea</taxon>
        <taxon>Rhabditida</taxon>
        <taxon>Rhabditina</taxon>
        <taxon>Rhabditomorpha</taxon>
        <taxon>Strongyloidea</taxon>
        <taxon>Heterorhabditidae</taxon>
        <taxon>Heterorhabditis</taxon>
    </lineage>
</organism>
<dbReference type="AlphaFoldDB" id="A0A1I7XP71"/>